<evidence type="ECO:0000256" key="8">
    <source>
        <dbReference type="ARBA" id="ARBA00022833"/>
    </source>
</evidence>
<dbReference type="GO" id="GO:0045893">
    <property type="term" value="P:positive regulation of DNA-templated transcription"/>
    <property type="evidence" value="ECO:0007669"/>
    <property type="project" value="Ensembl"/>
</dbReference>
<keyword evidence="10" id="KW-0805">Transcription regulation</keyword>
<evidence type="ECO:0000256" key="14">
    <source>
        <dbReference type="ARBA" id="ARBA00023254"/>
    </source>
</evidence>
<feature type="domain" description="ELM2" evidence="19">
    <location>
        <begin position="460"/>
        <end position="551"/>
    </location>
</feature>
<organism evidence="21 22">
    <name type="scientific">Gallus gallus</name>
    <name type="common">Chicken</name>
    <dbReference type="NCBI Taxonomy" id="9031"/>
    <lineage>
        <taxon>Eukaryota</taxon>
        <taxon>Metazoa</taxon>
        <taxon>Chordata</taxon>
        <taxon>Craniata</taxon>
        <taxon>Vertebrata</taxon>
        <taxon>Euteleostomi</taxon>
        <taxon>Archelosauria</taxon>
        <taxon>Archosauria</taxon>
        <taxon>Dinosauria</taxon>
        <taxon>Saurischia</taxon>
        <taxon>Theropoda</taxon>
        <taxon>Coelurosauria</taxon>
        <taxon>Aves</taxon>
        <taxon>Neognathae</taxon>
        <taxon>Galloanserae</taxon>
        <taxon>Galliformes</taxon>
        <taxon>Phasianidae</taxon>
        <taxon>Phasianinae</taxon>
        <taxon>Gallus</taxon>
    </lineage>
</organism>
<feature type="region of interest" description="Disordered" evidence="17">
    <location>
        <begin position="623"/>
        <end position="643"/>
    </location>
</feature>
<keyword evidence="8" id="KW-0862">Zinc</keyword>
<evidence type="ECO:0000256" key="2">
    <source>
        <dbReference type="ARBA" id="ARBA00022473"/>
    </source>
</evidence>
<keyword evidence="3" id="KW-0678">Repressor</keyword>
<keyword evidence="22" id="KW-1185">Reference proteome</keyword>
<name>A0A8V0YA99_CHICK</name>
<reference evidence="21" key="2">
    <citation type="submission" date="2025-08" db="UniProtKB">
        <authorList>
            <consortium name="Ensembl"/>
        </authorList>
    </citation>
    <scope>IDENTIFICATION</scope>
    <source>
        <strain evidence="21">broiler</strain>
    </source>
</reference>
<feature type="region of interest" description="Disordered" evidence="17">
    <location>
        <begin position="332"/>
        <end position="378"/>
    </location>
</feature>
<keyword evidence="14" id="KW-0469">Meiosis</keyword>
<dbReference type="InterPro" id="IPR009057">
    <property type="entry name" value="Homeodomain-like_sf"/>
</dbReference>
<dbReference type="PROSITE" id="PS00028">
    <property type="entry name" value="ZINC_FINGER_C2H2_1"/>
    <property type="match status" value="1"/>
</dbReference>
<evidence type="ECO:0000256" key="5">
    <source>
        <dbReference type="ARBA" id="ARBA00022737"/>
    </source>
</evidence>
<dbReference type="GO" id="GO:0003714">
    <property type="term" value="F:transcription corepressor activity"/>
    <property type="evidence" value="ECO:0000318"/>
    <property type="project" value="GO_Central"/>
</dbReference>
<evidence type="ECO:0000256" key="11">
    <source>
        <dbReference type="ARBA" id="ARBA00023159"/>
    </source>
</evidence>
<protein>
    <recommendedName>
        <fullName evidence="15">Zinc finger protein 541</fullName>
    </recommendedName>
</protein>
<dbReference type="InterPro" id="IPR017884">
    <property type="entry name" value="SANT_dom"/>
</dbReference>
<keyword evidence="12" id="KW-0804">Transcription</keyword>
<dbReference type="GO" id="GO:0008270">
    <property type="term" value="F:zinc ion binding"/>
    <property type="evidence" value="ECO:0007669"/>
    <property type="project" value="UniProtKB-KW"/>
</dbReference>
<evidence type="ECO:0000256" key="9">
    <source>
        <dbReference type="ARBA" id="ARBA00022871"/>
    </source>
</evidence>
<dbReference type="Pfam" id="PF01448">
    <property type="entry name" value="ELM2"/>
    <property type="match status" value="1"/>
</dbReference>
<dbReference type="SMART" id="SM01189">
    <property type="entry name" value="ELM2"/>
    <property type="match status" value="1"/>
</dbReference>
<evidence type="ECO:0000313" key="21">
    <source>
        <dbReference type="Ensembl" id="ENSGALP00010014536.1"/>
    </source>
</evidence>
<dbReference type="GO" id="GO:0000118">
    <property type="term" value="C:histone deacetylase complex"/>
    <property type="evidence" value="ECO:0000318"/>
    <property type="project" value="GO_Central"/>
</dbReference>
<dbReference type="Pfam" id="PF13912">
    <property type="entry name" value="zf-C2H2_6"/>
    <property type="match status" value="1"/>
</dbReference>
<evidence type="ECO:0000256" key="17">
    <source>
        <dbReference type="SAM" id="MobiDB-lite"/>
    </source>
</evidence>
<dbReference type="PANTHER" id="PTHR16089:SF23">
    <property type="entry name" value="ZINC FINGER PROTEIN 541"/>
    <property type="match status" value="1"/>
</dbReference>
<dbReference type="PROSITE" id="PS51293">
    <property type="entry name" value="SANT"/>
    <property type="match status" value="1"/>
</dbReference>
<sequence>MGADPGAAVPRFAVLSSHPWVSTAPLCAQRSSSCFTLKPSPAGREAPLSCSFLPEYTDASPFPLMSSGVEEVALGRPEDGAQPWQSMAEQQAVLSGGGQLRAACPEPGTQNLLQVLAASQHALSHVLTPKGPKDSSPCAREHEGSAAMDRLQNKAASSKGERSRGCGVAAGRSWRVPAARREKLSAGLAGTASPSQVAMASFAPRQQSGLTVLQRIQVCESREGAGSAAVGAFPSAAPTNSSDCDGVFLCKNCHQVFYTQKGLGSHMCFRDEQWLLPQRREEPQVKGKQRGRGAQKAKVGGRDGSGAVPNPSALPQSAVNLMEPLESFIQVTPKESQDGKSPQLSSHPKKRKRQILPKPLFIPPPPPPEAQPGPGGCYRSNLRSPVLLMDRLLRDLLQCSPYTPPPMLSPVREGSGLYFNAVCSSTAAEPCRLLGSVLDRMDQDFGLCLMKDGTKISIEPHINIGSRFQAEIPTLQDRPGLGSAEQAALVWKPWGDIATNEETQDRVMELLNMACSSVMPGGGTNLELALHCLHEARGNVVDALELLLFGWPHKSQSHPLANYRYTGSDVWTPVERQLFRNAFHAHKKDFYLIQKKVQTKNVSQCVEYYYIWKKIIKFDHSRAQNADKKAKRDGSEAEEAEEKPLCPPKKRHCLLPKESSKKSCRKAPHGAGSPSCSVGRAPGGVEHHNVFPCTECERVFDKIKGRNAHMKRHRPQHRAVPLLQAQWALGPLKREEAAAGGALSSSWGAEPPE</sequence>
<dbReference type="PROSITE" id="PS50157">
    <property type="entry name" value="ZINC_FINGER_C2H2_2"/>
    <property type="match status" value="1"/>
</dbReference>
<dbReference type="GeneTree" id="ENSGT00940000160330"/>
<accession>A0A8V0YA99</accession>
<reference evidence="21" key="1">
    <citation type="submission" date="2020-11" db="EMBL/GenBank/DDBJ databases">
        <title>Gallus gallus (Chicken) genome, bGalGal1, GRCg7b, maternal haplotype autosomes + Z &amp; W.</title>
        <authorList>
            <person name="Warren W."/>
            <person name="Formenti G."/>
            <person name="Fedrigo O."/>
            <person name="Haase B."/>
            <person name="Mountcastle J."/>
            <person name="Balacco J."/>
            <person name="Tracey A."/>
            <person name="Schneider V."/>
            <person name="Okimoto R."/>
            <person name="Cheng H."/>
            <person name="Hawken R."/>
            <person name="Howe K."/>
            <person name="Jarvis E.D."/>
        </authorList>
    </citation>
    <scope>NUCLEOTIDE SEQUENCE [LARGE SCALE GENOMIC DNA]</scope>
    <source>
        <strain evidence="21">Broiler</strain>
    </source>
</reference>
<comment type="subcellular location">
    <subcellularLocation>
        <location evidence="1">Nucleus</location>
    </subcellularLocation>
</comment>
<evidence type="ECO:0000259" key="18">
    <source>
        <dbReference type="PROSITE" id="PS50157"/>
    </source>
</evidence>
<proteinExistence type="predicted"/>
<keyword evidence="2" id="KW-0217">Developmental protein</keyword>
<evidence type="ECO:0000256" key="1">
    <source>
        <dbReference type="ARBA" id="ARBA00004123"/>
    </source>
</evidence>
<dbReference type="GO" id="GO:0007140">
    <property type="term" value="P:male meiotic nuclear division"/>
    <property type="evidence" value="ECO:0007669"/>
    <property type="project" value="Ensembl"/>
</dbReference>
<dbReference type="InterPro" id="IPR001005">
    <property type="entry name" value="SANT/Myb"/>
</dbReference>
<feature type="region of interest" description="Disordered" evidence="17">
    <location>
        <begin position="279"/>
        <end position="315"/>
    </location>
</feature>
<dbReference type="Pfam" id="PF00249">
    <property type="entry name" value="Myb_DNA-binding"/>
    <property type="match status" value="1"/>
</dbReference>
<dbReference type="FunFam" id="1.10.10.60:FF:000251">
    <property type="entry name" value="Zinc finger protein 541"/>
    <property type="match status" value="1"/>
</dbReference>
<evidence type="ECO:0000256" key="10">
    <source>
        <dbReference type="ARBA" id="ARBA00023015"/>
    </source>
</evidence>
<dbReference type="Gene3D" id="1.10.10.60">
    <property type="entry name" value="Homeodomain-like"/>
    <property type="match status" value="1"/>
</dbReference>
<keyword evidence="6 16" id="KW-0863">Zinc-finger</keyword>
<evidence type="ECO:0000256" key="4">
    <source>
        <dbReference type="ARBA" id="ARBA00022723"/>
    </source>
</evidence>
<dbReference type="PROSITE" id="PS51156">
    <property type="entry name" value="ELM2"/>
    <property type="match status" value="1"/>
</dbReference>
<evidence type="ECO:0000259" key="19">
    <source>
        <dbReference type="PROSITE" id="PS51156"/>
    </source>
</evidence>
<reference evidence="21" key="3">
    <citation type="submission" date="2025-09" db="UniProtKB">
        <authorList>
            <consortium name="Ensembl"/>
        </authorList>
    </citation>
    <scope>IDENTIFICATION</scope>
    <source>
        <strain evidence="21">broiler</strain>
    </source>
</reference>
<dbReference type="OrthoDB" id="9118941at2759"/>
<dbReference type="GO" id="GO:0045892">
    <property type="term" value="P:negative regulation of DNA-templated transcription"/>
    <property type="evidence" value="ECO:0000318"/>
    <property type="project" value="GO_Central"/>
</dbReference>
<dbReference type="Ensembl" id="ENSGALT00010025806.1">
    <property type="protein sequence ID" value="ENSGALP00010014536.1"/>
    <property type="gene ID" value="ENSGALG00010010789.1"/>
</dbReference>
<evidence type="ECO:0000256" key="13">
    <source>
        <dbReference type="ARBA" id="ARBA00023242"/>
    </source>
</evidence>
<feature type="compositionally biased region" description="Polar residues" evidence="17">
    <location>
        <begin position="332"/>
        <end position="346"/>
    </location>
</feature>
<feature type="compositionally biased region" description="Basic and acidic residues" evidence="17">
    <location>
        <begin position="623"/>
        <end position="635"/>
    </location>
</feature>
<dbReference type="PANTHER" id="PTHR16089">
    <property type="entry name" value="REST COREPRESSOR COREST PROTEIN-RELATED"/>
    <property type="match status" value="1"/>
</dbReference>
<dbReference type="GO" id="GO:0005667">
    <property type="term" value="C:transcription regulator complex"/>
    <property type="evidence" value="ECO:0000318"/>
    <property type="project" value="GO_Central"/>
</dbReference>
<keyword evidence="11" id="KW-0010">Activator</keyword>
<evidence type="ECO:0000259" key="20">
    <source>
        <dbReference type="PROSITE" id="PS51293"/>
    </source>
</evidence>
<gene>
    <name evidence="21" type="primary">ZNF541</name>
</gene>
<dbReference type="GO" id="GO:0006357">
    <property type="term" value="P:regulation of transcription by RNA polymerase II"/>
    <property type="evidence" value="ECO:0000318"/>
    <property type="project" value="GO_Central"/>
</dbReference>
<dbReference type="SMART" id="SM00717">
    <property type="entry name" value="SANT"/>
    <property type="match status" value="1"/>
</dbReference>
<keyword evidence="7" id="KW-0221">Differentiation</keyword>
<evidence type="ECO:0000256" key="16">
    <source>
        <dbReference type="PROSITE-ProRule" id="PRU00042"/>
    </source>
</evidence>
<dbReference type="Proteomes" id="UP000000539">
    <property type="component" value="Chromosome 38"/>
</dbReference>
<keyword evidence="9" id="KW-0744">Spermatogenesis</keyword>
<dbReference type="SUPFAM" id="SSF46689">
    <property type="entry name" value="Homeodomain-like"/>
    <property type="match status" value="1"/>
</dbReference>
<dbReference type="AlphaFoldDB" id="A0A8V0YA99"/>
<dbReference type="GO" id="GO:0007283">
    <property type="term" value="P:spermatogenesis"/>
    <property type="evidence" value="ECO:0007669"/>
    <property type="project" value="UniProtKB-KW"/>
</dbReference>
<keyword evidence="13" id="KW-0539">Nucleus</keyword>
<feature type="region of interest" description="Disordered" evidence="17">
    <location>
        <begin position="126"/>
        <end position="146"/>
    </location>
</feature>
<dbReference type="GO" id="GO:0030154">
    <property type="term" value="P:cell differentiation"/>
    <property type="evidence" value="ECO:0007669"/>
    <property type="project" value="UniProtKB-KW"/>
</dbReference>
<feature type="domain" description="C2H2-type" evidence="18">
    <location>
        <begin position="691"/>
        <end position="718"/>
    </location>
</feature>
<evidence type="ECO:0000256" key="3">
    <source>
        <dbReference type="ARBA" id="ARBA00022491"/>
    </source>
</evidence>
<evidence type="ECO:0000256" key="12">
    <source>
        <dbReference type="ARBA" id="ARBA00023163"/>
    </source>
</evidence>
<evidence type="ECO:0000256" key="7">
    <source>
        <dbReference type="ARBA" id="ARBA00022782"/>
    </source>
</evidence>
<feature type="domain" description="SANT" evidence="20">
    <location>
        <begin position="566"/>
        <end position="617"/>
    </location>
</feature>
<feature type="compositionally biased region" description="Pro residues" evidence="17">
    <location>
        <begin position="360"/>
        <end position="371"/>
    </location>
</feature>
<evidence type="ECO:0000313" key="22">
    <source>
        <dbReference type="Proteomes" id="UP000000539"/>
    </source>
</evidence>
<keyword evidence="5" id="KW-0677">Repeat</keyword>
<evidence type="ECO:0000256" key="6">
    <source>
        <dbReference type="ARBA" id="ARBA00022771"/>
    </source>
</evidence>
<dbReference type="InterPro" id="IPR051066">
    <property type="entry name" value="Trans_reg/Corepressor"/>
</dbReference>
<dbReference type="InterPro" id="IPR013087">
    <property type="entry name" value="Znf_C2H2_type"/>
</dbReference>
<keyword evidence="4" id="KW-0479">Metal-binding</keyword>
<dbReference type="InterPro" id="IPR000949">
    <property type="entry name" value="ELM2_dom"/>
</dbReference>
<evidence type="ECO:0000256" key="15">
    <source>
        <dbReference type="ARBA" id="ARBA00068624"/>
    </source>
</evidence>